<dbReference type="PANTHER" id="PTHR35936">
    <property type="entry name" value="MEMBRANE-BOUND LYTIC MUREIN TRANSGLYCOSYLASE F"/>
    <property type="match status" value="1"/>
</dbReference>
<dbReference type="EMBL" id="JACOFW010000012">
    <property type="protein sequence ID" value="MBC3808037.1"/>
    <property type="molecule type" value="Genomic_DNA"/>
</dbReference>
<name>A0ABR6X555_9BURK</name>
<comment type="caution">
    <text evidence="4">The sequence shown here is derived from an EMBL/GenBank/DDBJ whole genome shotgun (WGS) entry which is preliminary data.</text>
</comment>
<dbReference type="SUPFAM" id="SSF53850">
    <property type="entry name" value="Periplasmic binding protein-like II"/>
    <property type="match status" value="1"/>
</dbReference>
<proteinExistence type="predicted"/>
<evidence type="ECO:0000313" key="5">
    <source>
        <dbReference type="Proteomes" id="UP000648257"/>
    </source>
</evidence>
<evidence type="ECO:0000256" key="2">
    <source>
        <dbReference type="SAM" id="Phobius"/>
    </source>
</evidence>
<sequence length="288" mass="32814">MREIDLLIDKPKQLRRAQQCHLVDAPSRFIGWFSSLSLALFLIVTISIAQAAFAQTKVPLLSGENRNEKGELTPIPERFTKIFAAIEKDLSIQFQLQLYPWNRAVKIASTEGGLIFGLSLTPEREAIFDFSEPALYQYLWLVTPADRQFEFNSIQDLKGKTIGVVRGSKYGGEFDQQRNILFKTDDDIDAYGPRLKKLSNRQVDAIIFSSALTNPRDVEELIHKIKIPNETDEQSNQRARFVVLANPVLKDGIRFAILRGQNPKLIQQINRSLKKMVAIDKKIKNNTK</sequence>
<dbReference type="PANTHER" id="PTHR35936:SF25">
    <property type="entry name" value="ABC TRANSPORTER SUBSTRATE-BINDING PROTEIN"/>
    <property type="match status" value="1"/>
</dbReference>
<feature type="domain" description="Solute-binding protein family 3/N-terminal" evidence="3">
    <location>
        <begin position="82"/>
        <end position="278"/>
    </location>
</feature>
<evidence type="ECO:0000313" key="4">
    <source>
        <dbReference type="EMBL" id="MBC3808037.1"/>
    </source>
</evidence>
<dbReference type="Proteomes" id="UP000648257">
    <property type="component" value="Unassembled WGS sequence"/>
</dbReference>
<keyword evidence="1" id="KW-0732">Signal</keyword>
<keyword evidence="5" id="KW-1185">Reference proteome</keyword>
<keyword evidence="2" id="KW-0472">Membrane</keyword>
<feature type="transmembrane region" description="Helical" evidence="2">
    <location>
        <begin position="29"/>
        <end position="53"/>
    </location>
</feature>
<keyword evidence="2" id="KW-0812">Transmembrane</keyword>
<accession>A0ABR6X555</accession>
<gene>
    <name evidence="4" type="ORF">H8K52_11845</name>
</gene>
<evidence type="ECO:0000259" key="3">
    <source>
        <dbReference type="Pfam" id="PF00497"/>
    </source>
</evidence>
<organism evidence="4 5">
    <name type="scientific">Undibacterium seohonense</name>
    <dbReference type="NCBI Taxonomy" id="1344950"/>
    <lineage>
        <taxon>Bacteria</taxon>
        <taxon>Pseudomonadati</taxon>
        <taxon>Pseudomonadota</taxon>
        <taxon>Betaproteobacteria</taxon>
        <taxon>Burkholderiales</taxon>
        <taxon>Oxalobacteraceae</taxon>
        <taxon>Undibacterium</taxon>
    </lineage>
</organism>
<dbReference type="InterPro" id="IPR001638">
    <property type="entry name" value="Solute-binding_3/MltF_N"/>
</dbReference>
<keyword evidence="2" id="KW-1133">Transmembrane helix</keyword>
<protein>
    <submittedName>
        <fullName evidence="4">Transporter substrate-binding domain-containing protein</fullName>
    </submittedName>
</protein>
<dbReference type="RefSeq" id="WP_186923116.1">
    <property type="nucleotide sequence ID" value="NZ_JACOFW010000012.1"/>
</dbReference>
<reference evidence="4 5" key="1">
    <citation type="submission" date="2020-08" db="EMBL/GenBank/DDBJ databases">
        <title>Novel species isolated from subtropical streams in China.</title>
        <authorList>
            <person name="Lu H."/>
        </authorList>
    </citation>
    <scope>NUCLEOTIDE SEQUENCE [LARGE SCALE GENOMIC DNA]</scope>
    <source>
        <strain evidence="4 5">KACC 16656</strain>
    </source>
</reference>
<dbReference type="Gene3D" id="3.40.190.10">
    <property type="entry name" value="Periplasmic binding protein-like II"/>
    <property type="match status" value="2"/>
</dbReference>
<dbReference type="Pfam" id="PF00497">
    <property type="entry name" value="SBP_bac_3"/>
    <property type="match status" value="1"/>
</dbReference>
<evidence type="ECO:0000256" key="1">
    <source>
        <dbReference type="ARBA" id="ARBA00022729"/>
    </source>
</evidence>